<dbReference type="Proteomes" id="UP000799302">
    <property type="component" value="Unassembled WGS sequence"/>
</dbReference>
<reference evidence="2" key="1">
    <citation type="journal article" date="2020" name="Stud. Mycol.">
        <title>101 Dothideomycetes genomes: a test case for predicting lifestyles and emergence of pathogens.</title>
        <authorList>
            <person name="Haridas S."/>
            <person name="Albert R."/>
            <person name="Binder M."/>
            <person name="Bloem J."/>
            <person name="Labutti K."/>
            <person name="Salamov A."/>
            <person name="Andreopoulos B."/>
            <person name="Baker S."/>
            <person name="Barry K."/>
            <person name="Bills G."/>
            <person name="Bluhm B."/>
            <person name="Cannon C."/>
            <person name="Castanera R."/>
            <person name="Culley D."/>
            <person name="Daum C."/>
            <person name="Ezra D."/>
            <person name="Gonzalez J."/>
            <person name="Henrissat B."/>
            <person name="Kuo A."/>
            <person name="Liang C."/>
            <person name="Lipzen A."/>
            <person name="Lutzoni F."/>
            <person name="Magnuson J."/>
            <person name="Mondo S."/>
            <person name="Nolan M."/>
            <person name="Ohm R."/>
            <person name="Pangilinan J."/>
            <person name="Park H.-J."/>
            <person name="Ramirez L."/>
            <person name="Alfaro M."/>
            <person name="Sun H."/>
            <person name="Tritt A."/>
            <person name="Yoshinaga Y."/>
            <person name="Zwiers L.-H."/>
            <person name="Turgeon B."/>
            <person name="Goodwin S."/>
            <person name="Spatafora J."/>
            <person name="Crous P."/>
            <person name="Grigoriev I."/>
        </authorList>
    </citation>
    <scope>NUCLEOTIDE SEQUENCE</scope>
    <source>
        <strain evidence="2">CBS 115976</strain>
    </source>
</reference>
<protein>
    <recommendedName>
        <fullName evidence="4">Fungal calcium binding protein domain-containing protein</fullName>
    </recommendedName>
</protein>
<gene>
    <name evidence="2" type="ORF">BT63DRAFT_427066</name>
</gene>
<proteinExistence type="predicted"/>
<evidence type="ECO:0000256" key="1">
    <source>
        <dbReference type="SAM" id="SignalP"/>
    </source>
</evidence>
<name>A0A6A6U4Y1_9PEZI</name>
<feature type="signal peptide" evidence="1">
    <location>
        <begin position="1"/>
        <end position="18"/>
    </location>
</feature>
<accession>A0A6A6U4Y1</accession>
<dbReference type="EMBL" id="MU004238">
    <property type="protein sequence ID" value="KAF2666631.1"/>
    <property type="molecule type" value="Genomic_DNA"/>
</dbReference>
<feature type="chain" id="PRO_5025339645" description="Fungal calcium binding protein domain-containing protein" evidence="1">
    <location>
        <begin position="19"/>
        <end position="140"/>
    </location>
</feature>
<dbReference type="AlphaFoldDB" id="A0A6A6U4Y1"/>
<keyword evidence="3" id="KW-1185">Reference proteome</keyword>
<evidence type="ECO:0008006" key="4">
    <source>
        <dbReference type="Google" id="ProtNLM"/>
    </source>
</evidence>
<organism evidence="2 3">
    <name type="scientific">Microthyrium microscopicum</name>
    <dbReference type="NCBI Taxonomy" id="703497"/>
    <lineage>
        <taxon>Eukaryota</taxon>
        <taxon>Fungi</taxon>
        <taxon>Dikarya</taxon>
        <taxon>Ascomycota</taxon>
        <taxon>Pezizomycotina</taxon>
        <taxon>Dothideomycetes</taxon>
        <taxon>Dothideomycetes incertae sedis</taxon>
        <taxon>Microthyriales</taxon>
        <taxon>Microthyriaceae</taxon>
        <taxon>Microthyrium</taxon>
    </lineage>
</organism>
<evidence type="ECO:0000313" key="3">
    <source>
        <dbReference type="Proteomes" id="UP000799302"/>
    </source>
</evidence>
<evidence type="ECO:0000313" key="2">
    <source>
        <dbReference type="EMBL" id="KAF2666631.1"/>
    </source>
</evidence>
<keyword evidence="1" id="KW-0732">Signal</keyword>
<feature type="non-terminal residue" evidence="2">
    <location>
        <position position="140"/>
    </location>
</feature>
<sequence>MKTSTSLIALLSLTSALATPLVKRISTTDEITQQIAGWAGDVDDVNNFLDTAAGLSAADVLNLANAVLSVNVMDEPKRLSFLCGDTSSFSAAGVAACANLPGNFAAVPAGFMTIINGGGSAASVATGVQSINNARYVPQL</sequence>